<dbReference type="HOGENOM" id="CLU_003703_6_0_1"/>
<keyword evidence="2" id="KW-1185">Reference proteome</keyword>
<reference evidence="2" key="1">
    <citation type="journal article" date="2014" name="Proc. Natl. Acad. Sci. U.S.A.">
        <title>Extensive sampling of basidiomycete genomes demonstrates inadequacy of the white-rot/brown-rot paradigm for wood decay fungi.</title>
        <authorList>
            <person name="Riley R."/>
            <person name="Salamov A.A."/>
            <person name="Brown D.W."/>
            <person name="Nagy L.G."/>
            <person name="Floudas D."/>
            <person name="Held B.W."/>
            <person name="Levasseur A."/>
            <person name="Lombard V."/>
            <person name="Morin E."/>
            <person name="Otillar R."/>
            <person name="Lindquist E.A."/>
            <person name="Sun H."/>
            <person name="LaButti K.M."/>
            <person name="Schmutz J."/>
            <person name="Jabbour D."/>
            <person name="Luo H."/>
            <person name="Baker S.E."/>
            <person name="Pisabarro A.G."/>
            <person name="Walton J.D."/>
            <person name="Blanchette R.A."/>
            <person name="Henrissat B."/>
            <person name="Martin F."/>
            <person name="Cullen D."/>
            <person name="Hibbett D.S."/>
            <person name="Grigoriev I.V."/>
        </authorList>
    </citation>
    <scope>NUCLEOTIDE SEQUENCE [LARGE SCALE GENOMIC DNA]</scope>
    <source>
        <strain evidence="2">CBS 339.88</strain>
    </source>
</reference>
<gene>
    <name evidence="1" type="ORF">GALMADRAFT_18883</name>
</gene>
<accession>A0A067T0V2</accession>
<dbReference type="Proteomes" id="UP000027222">
    <property type="component" value="Unassembled WGS sequence"/>
</dbReference>
<protein>
    <submittedName>
        <fullName evidence="1">Uncharacterized protein</fullName>
    </submittedName>
</protein>
<dbReference type="EMBL" id="KL142378">
    <property type="protein sequence ID" value="KDR76776.1"/>
    <property type="molecule type" value="Genomic_DNA"/>
</dbReference>
<dbReference type="OrthoDB" id="3265433at2759"/>
<name>A0A067T0V2_GALM3</name>
<sequence>QYPFLEKADCTVSTDITKPNSAGQSSRRLPWFWSVRHGTEVPAPVIIVDQNDVYRQSWLRARAQKDRWAEELELCKYEMSWTARFYAAMAQQWRRRGNAAVIQSAGHRAYAEEQIAMWNEL</sequence>
<organism evidence="1 2">
    <name type="scientific">Galerina marginata (strain CBS 339.88)</name>
    <dbReference type="NCBI Taxonomy" id="685588"/>
    <lineage>
        <taxon>Eukaryota</taxon>
        <taxon>Fungi</taxon>
        <taxon>Dikarya</taxon>
        <taxon>Basidiomycota</taxon>
        <taxon>Agaricomycotina</taxon>
        <taxon>Agaricomycetes</taxon>
        <taxon>Agaricomycetidae</taxon>
        <taxon>Agaricales</taxon>
        <taxon>Agaricineae</taxon>
        <taxon>Strophariaceae</taxon>
        <taxon>Galerina</taxon>
    </lineage>
</organism>
<dbReference type="AlphaFoldDB" id="A0A067T0V2"/>
<feature type="non-terminal residue" evidence="1">
    <location>
        <position position="1"/>
    </location>
</feature>
<feature type="non-terminal residue" evidence="1">
    <location>
        <position position="121"/>
    </location>
</feature>
<evidence type="ECO:0000313" key="1">
    <source>
        <dbReference type="EMBL" id="KDR76776.1"/>
    </source>
</evidence>
<proteinExistence type="predicted"/>
<evidence type="ECO:0000313" key="2">
    <source>
        <dbReference type="Proteomes" id="UP000027222"/>
    </source>
</evidence>